<evidence type="ECO:0000256" key="12">
    <source>
        <dbReference type="ARBA" id="ARBA00023242"/>
    </source>
</evidence>
<gene>
    <name evidence="16" type="ORF">PgNI_07051</name>
</gene>
<feature type="transmembrane region" description="Helical" evidence="14">
    <location>
        <begin position="21"/>
        <end position="42"/>
    </location>
</feature>
<keyword evidence="6" id="KW-0509">mRNA transport</keyword>
<keyword evidence="7" id="KW-0653">Protein transport</keyword>
<feature type="transmembrane region" description="Helical" evidence="14">
    <location>
        <begin position="212"/>
        <end position="237"/>
    </location>
</feature>
<feature type="transmembrane region" description="Helical" evidence="14">
    <location>
        <begin position="48"/>
        <end position="74"/>
    </location>
</feature>
<evidence type="ECO:0000256" key="13">
    <source>
        <dbReference type="SAM" id="MobiDB-lite"/>
    </source>
</evidence>
<dbReference type="GO" id="GO:0070762">
    <property type="term" value="C:nuclear pore transmembrane ring"/>
    <property type="evidence" value="ECO:0007669"/>
    <property type="project" value="TreeGrafter"/>
</dbReference>
<comment type="subcellular location">
    <subcellularLocation>
        <location evidence="1">Nucleus membrane</location>
        <topology evidence="1">Multi-pass membrane protein</topology>
    </subcellularLocation>
    <subcellularLocation>
        <location evidence="2">Nucleus</location>
        <location evidence="2">Nuclear pore complex</location>
    </subcellularLocation>
</comment>
<dbReference type="GO" id="GO:0005816">
    <property type="term" value="C:spindle pole body"/>
    <property type="evidence" value="ECO:0007669"/>
    <property type="project" value="TreeGrafter"/>
</dbReference>
<keyword evidence="8 14" id="KW-1133">Transmembrane helix</keyword>
<dbReference type="InterPro" id="IPR019049">
    <property type="entry name" value="Nucleoporin_prot_Ndc1/Nup"/>
</dbReference>
<protein>
    <recommendedName>
        <fullName evidence="17">Nuclear envelope protein</fullName>
    </recommendedName>
</protein>
<evidence type="ECO:0000256" key="2">
    <source>
        <dbReference type="ARBA" id="ARBA00004567"/>
    </source>
</evidence>
<evidence type="ECO:0000313" key="15">
    <source>
        <dbReference type="Proteomes" id="UP000515153"/>
    </source>
</evidence>
<keyword evidence="10" id="KW-0906">Nuclear pore complex</keyword>
<keyword evidence="5 14" id="KW-0812">Transmembrane</keyword>
<dbReference type="GO" id="GO:0106166">
    <property type="term" value="F:spindle pole body-nuclear membrane anchor activity"/>
    <property type="evidence" value="ECO:0007669"/>
    <property type="project" value="TreeGrafter"/>
</dbReference>
<name>A0A6P8B0T6_PYRGI</name>
<dbReference type="KEGG" id="pgri:PgNI_07051"/>
<feature type="transmembrane region" description="Helical" evidence="14">
    <location>
        <begin position="258"/>
        <end position="278"/>
    </location>
</feature>
<dbReference type="GO" id="GO:0015031">
    <property type="term" value="P:protein transport"/>
    <property type="evidence" value="ECO:0007669"/>
    <property type="project" value="UniProtKB-KW"/>
</dbReference>
<keyword evidence="11 14" id="KW-0472">Membrane</keyword>
<dbReference type="GO" id="GO:0006999">
    <property type="term" value="P:nuclear pore organization"/>
    <property type="evidence" value="ECO:0007669"/>
    <property type="project" value="TreeGrafter"/>
</dbReference>
<evidence type="ECO:0000256" key="8">
    <source>
        <dbReference type="ARBA" id="ARBA00022989"/>
    </source>
</evidence>
<evidence type="ECO:0000313" key="16">
    <source>
        <dbReference type="RefSeq" id="XP_030980649.1"/>
    </source>
</evidence>
<evidence type="ECO:0000256" key="11">
    <source>
        <dbReference type="ARBA" id="ARBA00023136"/>
    </source>
</evidence>
<evidence type="ECO:0000256" key="9">
    <source>
        <dbReference type="ARBA" id="ARBA00023010"/>
    </source>
</evidence>
<reference evidence="16" key="2">
    <citation type="submission" date="2019-10" db="EMBL/GenBank/DDBJ databases">
        <authorList>
            <consortium name="NCBI Genome Project"/>
        </authorList>
    </citation>
    <scope>NUCLEOTIDE SEQUENCE</scope>
    <source>
        <strain evidence="16">NI907</strain>
    </source>
</reference>
<dbReference type="GO" id="GO:0051028">
    <property type="term" value="P:mRNA transport"/>
    <property type="evidence" value="ECO:0007669"/>
    <property type="project" value="UniProtKB-KW"/>
</dbReference>
<reference evidence="16" key="3">
    <citation type="submission" date="2025-08" db="UniProtKB">
        <authorList>
            <consortium name="RefSeq"/>
        </authorList>
    </citation>
    <scope>IDENTIFICATION</scope>
    <source>
        <strain evidence="16">NI907</strain>
    </source>
</reference>
<dbReference type="PANTHER" id="PTHR13269:SF6">
    <property type="entry name" value="NUCLEOPORIN NDC1"/>
    <property type="match status" value="1"/>
</dbReference>
<feature type="region of interest" description="Disordered" evidence="13">
    <location>
        <begin position="624"/>
        <end position="646"/>
    </location>
</feature>
<evidence type="ECO:0008006" key="17">
    <source>
        <dbReference type="Google" id="ProtNLM"/>
    </source>
</evidence>
<dbReference type="GO" id="GO:0070631">
    <property type="term" value="P:spindle pole body localization"/>
    <property type="evidence" value="ECO:0007669"/>
    <property type="project" value="TreeGrafter"/>
</dbReference>
<evidence type="ECO:0000256" key="10">
    <source>
        <dbReference type="ARBA" id="ARBA00023132"/>
    </source>
</evidence>
<evidence type="ECO:0000256" key="5">
    <source>
        <dbReference type="ARBA" id="ARBA00022692"/>
    </source>
</evidence>
<dbReference type="OrthoDB" id="67850at2759"/>
<organism evidence="15 16">
    <name type="scientific">Pyricularia grisea</name>
    <name type="common">Crabgrass-specific blast fungus</name>
    <name type="synonym">Magnaporthe grisea</name>
    <dbReference type="NCBI Taxonomy" id="148305"/>
    <lineage>
        <taxon>Eukaryota</taxon>
        <taxon>Fungi</taxon>
        <taxon>Dikarya</taxon>
        <taxon>Ascomycota</taxon>
        <taxon>Pezizomycotina</taxon>
        <taxon>Sordariomycetes</taxon>
        <taxon>Sordariomycetidae</taxon>
        <taxon>Magnaporthales</taxon>
        <taxon>Pyriculariaceae</taxon>
        <taxon>Pyricularia</taxon>
    </lineage>
</organism>
<dbReference type="AlphaFoldDB" id="A0A6P8B0T6"/>
<dbReference type="GO" id="GO:0031965">
    <property type="term" value="C:nuclear membrane"/>
    <property type="evidence" value="ECO:0007669"/>
    <property type="project" value="UniProtKB-SubCell"/>
</dbReference>
<dbReference type="GeneID" id="41961977"/>
<comment type="similarity">
    <text evidence="3">Belongs to the NDC1 family.</text>
</comment>
<accession>A0A6P8B0T6</accession>
<feature type="transmembrane region" description="Helical" evidence="14">
    <location>
        <begin position="148"/>
        <end position="168"/>
    </location>
</feature>
<evidence type="ECO:0000256" key="6">
    <source>
        <dbReference type="ARBA" id="ARBA00022816"/>
    </source>
</evidence>
<sequence>MAPPTVRRAPYKDFLQPAFHRRFSSTATVILAIAYFESVLLAKWNSYLWTWFPVGPAGIRTSFIFLCGLFVLILRIAQYHVGIRISNSGLETVQQHALKIQTLEAVVSYVLSSWLFSQTYLGAVPSSANLDWITYFNGDRPRLNEKPIFFTVHFIILGIYQAASHIYYDQDRLTLGVAKPRKDGKTPAVDTGSQLKKFGEQLPAIFRDSLSISLITVVLSAVLYPIFLRSMVWGLALSMFRPFYSITHVNLVPPTLPFTLWLLLRCIFSTFMLSFIWLSGNTAFSILLTREPIKNAKPLTSDSKDPNGSLLNGLKSKKLPVKCFAMWELGLIACDYDVRRKAIYEDIDRKDGPVWAQIFRVCLEVIKEMETNIDNYGKAPTPAPATEESLNAVLDARFSEEAQRGGIHAPKNDSIEIKSSKNPFRAEVEKYVDKLARDPSRASRLDDVGKAAGEAKQKLLEMRDQLAVSDDPQYPFQQYIRNILSSPVGWPLRQDFSRRLTAAVFGGPYGEPSLFVNATVALSQLAVRSLQEDKYGNVQRDVATIIRSLTSVTQKLDTFKNSLPFHWTDVQKHRFCPEVEIVLEALRDGLSELVLNFEPYRRDLRLSLTDMRLAREAIGVAETGIEPTPKAKRAAKPPAPEMQELR</sequence>
<reference evidence="16" key="1">
    <citation type="journal article" date="2019" name="Mol. Biol. Evol.">
        <title>Blast fungal genomes show frequent chromosomal changes, gene gains and losses, and effector gene turnover.</title>
        <authorList>
            <person name="Gomez Luciano L.B."/>
            <person name="Jason Tsai I."/>
            <person name="Chuma I."/>
            <person name="Tosa Y."/>
            <person name="Chen Y.H."/>
            <person name="Li J.Y."/>
            <person name="Li M.Y."/>
            <person name="Jade Lu M.Y."/>
            <person name="Nakayashiki H."/>
            <person name="Li W.H."/>
        </authorList>
    </citation>
    <scope>NUCLEOTIDE SEQUENCE</scope>
    <source>
        <strain evidence="16">NI907</strain>
    </source>
</reference>
<proteinExistence type="inferred from homology"/>
<evidence type="ECO:0000256" key="7">
    <source>
        <dbReference type="ARBA" id="ARBA00022927"/>
    </source>
</evidence>
<evidence type="ECO:0000256" key="3">
    <source>
        <dbReference type="ARBA" id="ARBA00005760"/>
    </source>
</evidence>
<keyword evidence="4" id="KW-0813">Transport</keyword>
<keyword evidence="12" id="KW-0539">Nucleus</keyword>
<evidence type="ECO:0000256" key="14">
    <source>
        <dbReference type="SAM" id="Phobius"/>
    </source>
</evidence>
<dbReference type="RefSeq" id="XP_030980649.1">
    <property type="nucleotide sequence ID" value="XM_031127068.1"/>
</dbReference>
<evidence type="ECO:0000256" key="1">
    <source>
        <dbReference type="ARBA" id="ARBA00004232"/>
    </source>
</evidence>
<dbReference type="Proteomes" id="UP000515153">
    <property type="component" value="Unplaced"/>
</dbReference>
<keyword evidence="15" id="KW-1185">Reference proteome</keyword>
<dbReference type="Pfam" id="PF09531">
    <property type="entry name" value="Ndc1_Nup"/>
    <property type="match status" value="1"/>
</dbReference>
<keyword evidence="9" id="KW-0811">Translocation</keyword>
<evidence type="ECO:0000256" key="4">
    <source>
        <dbReference type="ARBA" id="ARBA00022448"/>
    </source>
</evidence>
<dbReference type="PANTHER" id="PTHR13269">
    <property type="entry name" value="NUCLEOPORIN NDC1"/>
    <property type="match status" value="1"/>
</dbReference>